<protein>
    <submittedName>
        <fullName evidence="1">Uncharacterized protein</fullName>
    </submittedName>
</protein>
<reference evidence="1 2" key="1">
    <citation type="journal article" date="2023" name="J. Hered.">
        <title>Chromosome-level genome of the wood stork (Mycteria americana) provides insight into avian chromosome evolution.</title>
        <authorList>
            <person name="Flamio R. Jr."/>
            <person name="Ramstad K.M."/>
        </authorList>
    </citation>
    <scope>NUCLEOTIDE SEQUENCE [LARGE SCALE GENOMIC DNA]</scope>
    <source>
        <strain evidence="1">JAX WOST 10</strain>
    </source>
</reference>
<evidence type="ECO:0000313" key="1">
    <source>
        <dbReference type="EMBL" id="KAK4826036.1"/>
    </source>
</evidence>
<organism evidence="1 2">
    <name type="scientific">Mycteria americana</name>
    <name type="common">Wood stork</name>
    <dbReference type="NCBI Taxonomy" id="33587"/>
    <lineage>
        <taxon>Eukaryota</taxon>
        <taxon>Metazoa</taxon>
        <taxon>Chordata</taxon>
        <taxon>Craniata</taxon>
        <taxon>Vertebrata</taxon>
        <taxon>Euteleostomi</taxon>
        <taxon>Archelosauria</taxon>
        <taxon>Archosauria</taxon>
        <taxon>Dinosauria</taxon>
        <taxon>Saurischia</taxon>
        <taxon>Theropoda</taxon>
        <taxon>Coelurosauria</taxon>
        <taxon>Aves</taxon>
        <taxon>Neognathae</taxon>
        <taxon>Neoaves</taxon>
        <taxon>Aequornithes</taxon>
        <taxon>Ciconiiformes</taxon>
        <taxon>Ciconiidae</taxon>
        <taxon>Mycteria</taxon>
    </lineage>
</organism>
<accession>A0AAN7SCN5</accession>
<keyword evidence="2" id="KW-1185">Reference proteome</keyword>
<name>A0AAN7SCN5_MYCAM</name>
<comment type="caution">
    <text evidence="1">The sequence shown here is derived from an EMBL/GenBank/DDBJ whole genome shotgun (WGS) entry which is preliminary data.</text>
</comment>
<dbReference type="Proteomes" id="UP001333110">
    <property type="component" value="Unassembled WGS sequence"/>
</dbReference>
<sequence length="62" mass="6857">MLTAVVPKKKESKEVSVAKPKNCADLVTVMSIYSCAAERHASAFKKSTLSVEPVHKMECQQY</sequence>
<gene>
    <name evidence="1" type="ORF">QYF61_003935</name>
</gene>
<dbReference type="EMBL" id="JAUNZN010000002">
    <property type="protein sequence ID" value="KAK4826036.1"/>
    <property type="molecule type" value="Genomic_DNA"/>
</dbReference>
<proteinExistence type="predicted"/>
<evidence type="ECO:0000313" key="2">
    <source>
        <dbReference type="Proteomes" id="UP001333110"/>
    </source>
</evidence>
<dbReference type="AlphaFoldDB" id="A0AAN7SCN5"/>